<keyword evidence="7" id="KW-1185">Reference proteome</keyword>
<keyword evidence="4" id="KW-0443">Lipid metabolism</keyword>
<gene>
    <name evidence="6" type="ORF">LIZ65_08360</name>
</gene>
<organism evidence="6 7">
    <name type="scientific">Bariatricus massiliensis</name>
    <dbReference type="NCBI Taxonomy" id="1745713"/>
    <lineage>
        <taxon>Bacteria</taxon>
        <taxon>Bacillati</taxon>
        <taxon>Bacillota</taxon>
        <taxon>Clostridia</taxon>
        <taxon>Lachnospirales</taxon>
        <taxon>Lachnospiraceae</taxon>
        <taxon>Bariatricus</taxon>
    </lineage>
</organism>
<keyword evidence="2" id="KW-0378">Hydrolase</keyword>
<dbReference type="RefSeq" id="WP_066734222.1">
    <property type="nucleotide sequence ID" value="NZ_JAJCIQ010000003.1"/>
</dbReference>
<evidence type="ECO:0000313" key="7">
    <source>
        <dbReference type="Proteomes" id="UP001299546"/>
    </source>
</evidence>
<dbReference type="PANTHER" id="PTHR12370">
    <property type="entry name" value="PHOSPHOLIPASE B-RELATED"/>
    <property type="match status" value="1"/>
</dbReference>
<proteinExistence type="predicted"/>
<dbReference type="GO" id="GO:0016746">
    <property type="term" value="F:acyltransferase activity"/>
    <property type="evidence" value="ECO:0007669"/>
    <property type="project" value="UniProtKB-KW"/>
</dbReference>
<reference evidence="6 7" key="1">
    <citation type="submission" date="2021-10" db="EMBL/GenBank/DDBJ databases">
        <title>Collection of gut derived symbiotic bacterial strains cultured from healthy donors.</title>
        <authorList>
            <person name="Lin H."/>
            <person name="Littmann E."/>
            <person name="Kohout C."/>
            <person name="Pamer E.G."/>
        </authorList>
    </citation>
    <scope>NUCLEOTIDE SEQUENCE [LARGE SCALE GENOMIC DNA]</scope>
    <source>
        <strain evidence="6 7">DFI.1.165</strain>
    </source>
</reference>
<dbReference type="NCBIfam" id="NF040521">
    <property type="entry name" value="C45_proenzyme"/>
    <property type="match status" value="1"/>
</dbReference>
<evidence type="ECO:0000256" key="1">
    <source>
        <dbReference type="ARBA" id="ARBA00022729"/>
    </source>
</evidence>
<protein>
    <submittedName>
        <fullName evidence="6">C45 family autoproteolytic acyltransferase/hydrolase</fullName>
    </submittedName>
</protein>
<keyword evidence="3" id="KW-0442">Lipid degradation</keyword>
<dbReference type="PANTHER" id="PTHR12370:SF3">
    <property type="entry name" value="PHOSPHOLIPASE B-LIKE 2-RELATED"/>
    <property type="match status" value="1"/>
</dbReference>
<evidence type="ECO:0000256" key="5">
    <source>
        <dbReference type="ARBA" id="ARBA00023180"/>
    </source>
</evidence>
<accession>A0ABS8DFV0</accession>
<dbReference type="Gene3D" id="3.60.60.30">
    <property type="match status" value="1"/>
</dbReference>
<evidence type="ECO:0000256" key="3">
    <source>
        <dbReference type="ARBA" id="ARBA00022963"/>
    </source>
</evidence>
<keyword evidence="5" id="KW-0325">Glycoprotein</keyword>
<evidence type="ECO:0000256" key="2">
    <source>
        <dbReference type="ARBA" id="ARBA00022801"/>
    </source>
</evidence>
<sequence length="474" mass="53793">MSKESYRKDKNGWSYICVRGTAAQRGYEHGRLLAEEIVTGIREAKELAILQTGLSWDCFLYDAGSILHKWREVLRREPYLEFYEEMEAIAEGVCSVRPEAGITVDDIILWNGFEELTNYWLPTTVDAIYERLPGQGGGRTRKHFISGAHDHCSAFIATGSYTADGRIVLAHNSFTPYENSNHSNVIQYVEPDKGYPFIMQSQPGYIHSMSDFYLTKTGKGQGLMISETTIGGFCAYEPEGVPEFARIRLAVQYADTLNLFVEKFWKHNNGGYANTWLVGDVGTNEIMRFEAGLKFFKVDKTTDGYYAGFNAPEDPRIRNLECDNCGYGDIRRHQGARQVRIPQLMERYKGAIDSGTAKQILSDHYDVYLGKENPCSRTVCSHYELDERAYMSQPGRPVPFQPRGAVDGLVAAAEDAESLALHARWGSSCGMPFYVEPFLEKHPQFNYLRPYLKDRPTRPWTRWEAEESGGTAQR</sequence>
<dbReference type="EMBL" id="JAJCIS010000003">
    <property type="protein sequence ID" value="MCB7387300.1"/>
    <property type="molecule type" value="Genomic_DNA"/>
</dbReference>
<name>A0ABS8DFV0_9FIRM</name>
<dbReference type="InterPro" id="IPR047794">
    <property type="entry name" value="C45_proenzyme-like"/>
</dbReference>
<evidence type="ECO:0000313" key="6">
    <source>
        <dbReference type="EMBL" id="MCB7387300.1"/>
    </source>
</evidence>
<dbReference type="Proteomes" id="UP001299546">
    <property type="component" value="Unassembled WGS sequence"/>
</dbReference>
<keyword evidence="1" id="KW-0732">Signal</keyword>
<keyword evidence="6" id="KW-0808">Transferase</keyword>
<comment type="caution">
    <text evidence="6">The sequence shown here is derived from an EMBL/GenBank/DDBJ whole genome shotgun (WGS) entry which is preliminary data.</text>
</comment>
<dbReference type="InterPro" id="IPR007000">
    <property type="entry name" value="PLipase_B-like"/>
</dbReference>
<keyword evidence="6" id="KW-0012">Acyltransferase</keyword>
<dbReference type="Pfam" id="PF04916">
    <property type="entry name" value="Phospholip_B"/>
    <property type="match status" value="1"/>
</dbReference>
<evidence type="ECO:0000256" key="4">
    <source>
        <dbReference type="ARBA" id="ARBA00023098"/>
    </source>
</evidence>